<evidence type="ECO:0000313" key="1">
    <source>
        <dbReference type="EMBL" id="KAK4417980.1"/>
    </source>
</evidence>
<dbReference type="Proteomes" id="UP001293254">
    <property type="component" value="Unassembled WGS sequence"/>
</dbReference>
<accession>A0AAE2CDF3</accession>
<organism evidence="1 2">
    <name type="scientific">Sesamum alatum</name>
    <dbReference type="NCBI Taxonomy" id="300844"/>
    <lineage>
        <taxon>Eukaryota</taxon>
        <taxon>Viridiplantae</taxon>
        <taxon>Streptophyta</taxon>
        <taxon>Embryophyta</taxon>
        <taxon>Tracheophyta</taxon>
        <taxon>Spermatophyta</taxon>
        <taxon>Magnoliopsida</taxon>
        <taxon>eudicotyledons</taxon>
        <taxon>Gunneridae</taxon>
        <taxon>Pentapetalae</taxon>
        <taxon>asterids</taxon>
        <taxon>lamiids</taxon>
        <taxon>Lamiales</taxon>
        <taxon>Pedaliaceae</taxon>
        <taxon>Sesamum</taxon>
    </lineage>
</organism>
<name>A0AAE2CDF3_9LAMI</name>
<proteinExistence type="predicted"/>
<dbReference type="PANTHER" id="PTHR47928">
    <property type="entry name" value="REPEAT-CONTAINING PROTEIN, PUTATIVE-RELATED"/>
    <property type="match status" value="1"/>
</dbReference>
<dbReference type="EMBL" id="JACGWO010000009">
    <property type="protein sequence ID" value="KAK4417980.1"/>
    <property type="molecule type" value="Genomic_DNA"/>
</dbReference>
<sequence length="202" mass="22639">MRLIATGFPRSRTALLLSRQNRPTTEQKPGGFQSWSSFNESLSSLLKKSPSHPHLQEARRLHALMLVGGILKPDSDIAAQASSLLGSRLVRVYAQLGCLKEALLAFGRLHCVHNVACNAILRAYVDSANFLQAIHFFNHLVFKLGFIPDNYTCPLILKACSELCALEEGRKIHDLIRFVELFFQPAVDWEPGKREWLCTAVL</sequence>
<reference evidence="1" key="1">
    <citation type="submission" date="2020-06" db="EMBL/GenBank/DDBJ databases">
        <authorList>
            <person name="Li T."/>
            <person name="Hu X."/>
            <person name="Zhang T."/>
            <person name="Song X."/>
            <person name="Zhang H."/>
            <person name="Dai N."/>
            <person name="Sheng W."/>
            <person name="Hou X."/>
            <person name="Wei L."/>
        </authorList>
    </citation>
    <scope>NUCLEOTIDE SEQUENCE</scope>
    <source>
        <strain evidence="1">3651</strain>
        <tissue evidence="1">Leaf</tissue>
    </source>
</reference>
<gene>
    <name evidence="1" type="ORF">Salat_2210700</name>
</gene>
<dbReference type="Gene3D" id="1.25.40.10">
    <property type="entry name" value="Tetratricopeptide repeat domain"/>
    <property type="match status" value="1"/>
</dbReference>
<dbReference type="InterPro" id="IPR050421">
    <property type="entry name" value="PPR"/>
</dbReference>
<comment type="caution">
    <text evidence="1">The sequence shown here is derived from an EMBL/GenBank/DDBJ whole genome shotgun (WGS) entry which is preliminary data.</text>
</comment>
<dbReference type="InterPro" id="IPR011990">
    <property type="entry name" value="TPR-like_helical_dom_sf"/>
</dbReference>
<evidence type="ECO:0000313" key="2">
    <source>
        <dbReference type="Proteomes" id="UP001293254"/>
    </source>
</evidence>
<dbReference type="PANTHER" id="PTHR47928:SF207">
    <property type="entry name" value="PENTATRICOPEPTIDE REPEAT-CONTAINING PROTEIN"/>
    <property type="match status" value="1"/>
</dbReference>
<dbReference type="AlphaFoldDB" id="A0AAE2CDF3"/>
<keyword evidence="2" id="KW-1185">Reference proteome</keyword>
<reference evidence="1" key="2">
    <citation type="journal article" date="2024" name="Plant">
        <title>Genomic evolution and insights into agronomic trait innovations of Sesamum species.</title>
        <authorList>
            <person name="Miao H."/>
            <person name="Wang L."/>
            <person name="Qu L."/>
            <person name="Liu H."/>
            <person name="Sun Y."/>
            <person name="Le M."/>
            <person name="Wang Q."/>
            <person name="Wei S."/>
            <person name="Zheng Y."/>
            <person name="Lin W."/>
            <person name="Duan Y."/>
            <person name="Cao H."/>
            <person name="Xiong S."/>
            <person name="Wang X."/>
            <person name="Wei L."/>
            <person name="Li C."/>
            <person name="Ma Q."/>
            <person name="Ju M."/>
            <person name="Zhao R."/>
            <person name="Li G."/>
            <person name="Mu C."/>
            <person name="Tian Q."/>
            <person name="Mei H."/>
            <person name="Zhang T."/>
            <person name="Gao T."/>
            <person name="Zhang H."/>
        </authorList>
    </citation>
    <scope>NUCLEOTIDE SEQUENCE</scope>
    <source>
        <strain evidence="1">3651</strain>
    </source>
</reference>
<protein>
    <submittedName>
        <fullName evidence="1">Pentatricopeptide repeat-containing protein</fullName>
    </submittedName>
</protein>